<comment type="pathway">
    <text evidence="9">Aromatic compound metabolism; 3,4-dihydroxybenzoate biosynthesis; 3-dehydroquinate from D-quinate (NAD(+) route).</text>
</comment>
<dbReference type="GO" id="GO:0050661">
    <property type="term" value="F:NADP binding"/>
    <property type="evidence" value="ECO:0007669"/>
    <property type="project" value="InterPro"/>
</dbReference>
<dbReference type="InterPro" id="IPR036291">
    <property type="entry name" value="NAD(P)-bd_dom_sf"/>
</dbReference>
<evidence type="ECO:0000256" key="8">
    <source>
        <dbReference type="ARBA" id="ARBA00052329"/>
    </source>
</evidence>
<dbReference type="GO" id="GO:0052734">
    <property type="term" value="F:shikimate 3-dehydrogenase (NAD+) activity"/>
    <property type="evidence" value="ECO:0007669"/>
    <property type="project" value="RHEA"/>
</dbReference>
<protein>
    <recommendedName>
        <fullName evidence="10">Shikimate dehydrogenase (NADP(+))</fullName>
        <shortName evidence="10">SDH</shortName>
        <ecNumber evidence="10">1.1.1.25</ecNumber>
    </recommendedName>
</protein>
<evidence type="ECO:0000256" key="1">
    <source>
        <dbReference type="ARBA" id="ARBA00004871"/>
    </source>
</evidence>
<dbReference type="NCBIfam" id="TIGR00507">
    <property type="entry name" value="aroE"/>
    <property type="match status" value="1"/>
</dbReference>
<dbReference type="Pfam" id="PF01488">
    <property type="entry name" value="Shikimate_DH"/>
    <property type="match status" value="1"/>
</dbReference>
<dbReference type="Proteomes" id="UP000196074">
    <property type="component" value="Unassembled WGS sequence"/>
</dbReference>
<feature type="binding site" evidence="10">
    <location>
        <position position="96"/>
    </location>
    <ligand>
        <name>shikimate</name>
        <dbReference type="ChEBI" id="CHEBI:36208"/>
    </ligand>
</feature>
<accession>A0A1Y4R2X5</accession>
<feature type="binding site" evidence="10">
    <location>
        <position position="111"/>
    </location>
    <ligand>
        <name>shikimate</name>
        <dbReference type="ChEBI" id="CHEBI:36208"/>
    </ligand>
</feature>
<evidence type="ECO:0000259" key="12">
    <source>
        <dbReference type="Pfam" id="PF08501"/>
    </source>
</evidence>
<dbReference type="CDD" id="cd01065">
    <property type="entry name" value="NAD_bind_Shikimate_DH"/>
    <property type="match status" value="1"/>
</dbReference>
<dbReference type="SUPFAM" id="SSF53223">
    <property type="entry name" value="Aminoacid dehydrogenase-like, N-terminal domain"/>
    <property type="match status" value="1"/>
</dbReference>
<dbReference type="HAMAP" id="MF_00222">
    <property type="entry name" value="Shikimate_DH_AroE"/>
    <property type="match status" value="1"/>
</dbReference>
<comment type="caution">
    <text evidence="14">The sequence shown here is derived from an EMBL/GenBank/DDBJ whole genome shotgun (WGS) entry which is preliminary data.</text>
</comment>
<evidence type="ECO:0000259" key="13">
    <source>
        <dbReference type="Pfam" id="PF18317"/>
    </source>
</evidence>
<reference evidence="15" key="1">
    <citation type="submission" date="2017-04" db="EMBL/GenBank/DDBJ databases">
        <title>Function of individual gut microbiota members based on whole genome sequencing of pure cultures obtained from chicken caecum.</title>
        <authorList>
            <person name="Medvecky M."/>
            <person name="Cejkova D."/>
            <person name="Polansky O."/>
            <person name="Karasova D."/>
            <person name="Kubasova T."/>
            <person name="Cizek A."/>
            <person name="Rychlik I."/>
        </authorList>
    </citation>
    <scope>NUCLEOTIDE SEQUENCE [LARGE SCALE GENOMIC DNA]</scope>
    <source>
        <strain evidence="15">An144</strain>
    </source>
</reference>
<feature type="binding site" evidence="10">
    <location>
        <position position="71"/>
    </location>
    <ligand>
        <name>shikimate</name>
        <dbReference type="ChEBI" id="CHEBI:36208"/>
    </ligand>
</feature>
<dbReference type="InterPro" id="IPR006151">
    <property type="entry name" value="Shikm_DH/Glu-tRNA_Rdtase"/>
</dbReference>
<feature type="domain" description="SDH C-terminal" evidence="13">
    <location>
        <begin position="258"/>
        <end position="287"/>
    </location>
</feature>
<dbReference type="FunFam" id="3.40.50.720:FF:000086">
    <property type="entry name" value="Quinate/shikimate dehydrogenase"/>
    <property type="match status" value="1"/>
</dbReference>
<dbReference type="PANTHER" id="PTHR21089">
    <property type="entry name" value="SHIKIMATE DEHYDROGENASE"/>
    <property type="match status" value="1"/>
</dbReference>
<name>A0A1Y4R2X5_9ENTE</name>
<keyword evidence="4 10" id="KW-0560">Oxidoreductase</keyword>
<dbReference type="InterPro" id="IPR046346">
    <property type="entry name" value="Aminoacid_DH-like_N_sf"/>
</dbReference>
<dbReference type="EC" id="1.1.1.25" evidence="10"/>
<feature type="binding site" evidence="10">
    <location>
        <position position="265"/>
    </location>
    <ligand>
        <name>shikimate</name>
        <dbReference type="ChEBI" id="CHEBI:36208"/>
    </ligand>
</feature>
<dbReference type="RefSeq" id="WP_087213820.1">
    <property type="nucleotide sequence ID" value="NZ_NFLC01000001.1"/>
</dbReference>
<dbReference type="UniPathway" id="UPA00053">
    <property type="reaction ID" value="UER00087"/>
</dbReference>
<comment type="caution">
    <text evidence="10">Lacks conserved residue(s) required for the propagation of feature annotation.</text>
</comment>
<comment type="catalytic activity">
    <reaction evidence="8">
        <text>shikimate + NAD(+) = 3-dehydroshikimate + NADH + H(+)</text>
        <dbReference type="Rhea" id="RHEA:17741"/>
        <dbReference type="ChEBI" id="CHEBI:15378"/>
        <dbReference type="ChEBI" id="CHEBI:16630"/>
        <dbReference type="ChEBI" id="CHEBI:36208"/>
        <dbReference type="ChEBI" id="CHEBI:57540"/>
        <dbReference type="ChEBI" id="CHEBI:57945"/>
    </reaction>
</comment>
<dbReference type="GO" id="GO:0008652">
    <property type="term" value="P:amino acid biosynthetic process"/>
    <property type="evidence" value="ECO:0007669"/>
    <property type="project" value="UniProtKB-KW"/>
</dbReference>
<evidence type="ECO:0000256" key="6">
    <source>
        <dbReference type="ARBA" id="ARBA00049442"/>
    </source>
</evidence>
<dbReference type="GO" id="GO:0009423">
    <property type="term" value="P:chorismate biosynthetic process"/>
    <property type="evidence" value="ECO:0007669"/>
    <property type="project" value="UniProtKB-UniRule"/>
</dbReference>
<dbReference type="SUPFAM" id="SSF51735">
    <property type="entry name" value="NAD(P)-binding Rossmann-fold domains"/>
    <property type="match status" value="1"/>
</dbReference>
<comment type="function">
    <text evidence="10">Involved in the biosynthesis of the chorismate, which leads to the biosynthesis of aromatic amino acids. Catalyzes the reversible NADPH linked reduction of 3-dehydroshikimate (DHSA) to yield shikimate (SA).</text>
</comment>
<dbReference type="EMBL" id="NFLC01000001">
    <property type="protein sequence ID" value="OUQ11924.1"/>
    <property type="molecule type" value="Genomic_DNA"/>
</dbReference>
<evidence type="ECO:0000256" key="7">
    <source>
        <dbReference type="ARBA" id="ARBA00051639"/>
    </source>
</evidence>
<organism evidence="14 15">
    <name type="scientific">Enterococcus cecorum</name>
    <dbReference type="NCBI Taxonomy" id="44008"/>
    <lineage>
        <taxon>Bacteria</taxon>
        <taxon>Bacillati</taxon>
        <taxon>Bacillota</taxon>
        <taxon>Bacilli</taxon>
        <taxon>Lactobacillales</taxon>
        <taxon>Enterococcaceae</taxon>
        <taxon>Enterococcus</taxon>
    </lineage>
</organism>
<dbReference type="GO" id="GO:0030266">
    <property type="term" value="F:quinate 3-dehydrogenase (NAD+) activity"/>
    <property type="evidence" value="ECO:0007669"/>
    <property type="project" value="UniProtKB-EC"/>
</dbReference>
<dbReference type="GO" id="GO:0004764">
    <property type="term" value="F:shikimate 3-dehydrogenase (NADP+) activity"/>
    <property type="evidence" value="ECO:0007669"/>
    <property type="project" value="UniProtKB-UniRule"/>
</dbReference>
<dbReference type="PANTHER" id="PTHR21089:SF1">
    <property type="entry name" value="BIFUNCTIONAL 3-DEHYDROQUINATE DEHYDRATASE_SHIKIMATE DEHYDROGENASE, CHLOROPLASTIC"/>
    <property type="match status" value="1"/>
</dbReference>
<dbReference type="InterPro" id="IPR041121">
    <property type="entry name" value="SDH_C"/>
</dbReference>
<feature type="binding site" evidence="10">
    <location>
        <begin position="135"/>
        <end position="139"/>
    </location>
    <ligand>
        <name>NADP(+)</name>
        <dbReference type="ChEBI" id="CHEBI:58349"/>
    </ligand>
</feature>
<evidence type="ECO:0000256" key="2">
    <source>
        <dbReference type="ARBA" id="ARBA00022605"/>
    </source>
</evidence>
<dbReference type="GO" id="GO:0019632">
    <property type="term" value="P:shikimate metabolic process"/>
    <property type="evidence" value="ECO:0007669"/>
    <property type="project" value="InterPro"/>
</dbReference>
<comment type="similarity">
    <text evidence="10">Belongs to the shikimate dehydrogenase family.</text>
</comment>
<keyword evidence="3 10" id="KW-0521">NADP</keyword>
<proteinExistence type="inferred from homology"/>
<evidence type="ECO:0000313" key="15">
    <source>
        <dbReference type="Proteomes" id="UP000196074"/>
    </source>
</evidence>
<evidence type="ECO:0000259" key="11">
    <source>
        <dbReference type="Pfam" id="PF01488"/>
    </source>
</evidence>
<evidence type="ECO:0000256" key="5">
    <source>
        <dbReference type="ARBA" id="ARBA00023141"/>
    </source>
</evidence>
<evidence type="ECO:0000256" key="3">
    <source>
        <dbReference type="ARBA" id="ARBA00022857"/>
    </source>
</evidence>
<dbReference type="Pfam" id="PF08501">
    <property type="entry name" value="Shikimate_dh_N"/>
    <property type="match status" value="1"/>
</dbReference>
<comment type="subunit">
    <text evidence="10">Homodimer.</text>
</comment>
<comment type="catalytic activity">
    <reaction evidence="6 10">
        <text>shikimate + NADP(+) = 3-dehydroshikimate + NADPH + H(+)</text>
        <dbReference type="Rhea" id="RHEA:17737"/>
        <dbReference type="ChEBI" id="CHEBI:15378"/>
        <dbReference type="ChEBI" id="CHEBI:16630"/>
        <dbReference type="ChEBI" id="CHEBI:36208"/>
        <dbReference type="ChEBI" id="CHEBI:57783"/>
        <dbReference type="ChEBI" id="CHEBI:58349"/>
        <dbReference type="EC" id="1.1.1.25"/>
    </reaction>
</comment>
<feature type="binding site" evidence="10">
    <location>
        <begin position="24"/>
        <end position="26"/>
    </location>
    <ligand>
        <name>shikimate</name>
        <dbReference type="ChEBI" id="CHEBI:36208"/>
    </ligand>
</feature>
<dbReference type="InterPro" id="IPR013708">
    <property type="entry name" value="Shikimate_DH-bd_N"/>
</dbReference>
<feature type="domain" description="Quinate/shikimate 5-dehydrogenase/glutamyl-tRNA reductase" evidence="11">
    <location>
        <begin position="119"/>
        <end position="211"/>
    </location>
</feature>
<evidence type="ECO:0000313" key="14">
    <source>
        <dbReference type="EMBL" id="OUQ11924.1"/>
    </source>
</evidence>
<dbReference type="Gene3D" id="3.40.50.720">
    <property type="entry name" value="NAD(P)-binding Rossmann-like Domain"/>
    <property type="match status" value="1"/>
</dbReference>
<feature type="binding site" evidence="10">
    <location>
        <position position="258"/>
    </location>
    <ligand>
        <name>NADP(+)</name>
        <dbReference type="ChEBI" id="CHEBI:58349"/>
    </ligand>
</feature>
<feature type="active site" description="Proton acceptor" evidence="10">
    <location>
        <position position="75"/>
    </location>
</feature>
<evidence type="ECO:0000256" key="10">
    <source>
        <dbReference type="HAMAP-Rule" id="MF_00222"/>
    </source>
</evidence>
<dbReference type="GO" id="GO:0009073">
    <property type="term" value="P:aromatic amino acid family biosynthetic process"/>
    <property type="evidence" value="ECO:0007669"/>
    <property type="project" value="UniProtKB-KW"/>
</dbReference>
<dbReference type="Pfam" id="PF18317">
    <property type="entry name" value="SDH_C"/>
    <property type="match status" value="1"/>
</dbReference>
<dbReference type="Gene3D" id="3.40.50.10860">
    <property type="entry name" value="Leucine Dehydrogenase, chain A, domain 1"/>
    <property type="match status" value="1"/>
</dbReference>
<keyword evidence="2 10" id="KW-0028">Amino-acid biosynthesis</keyword>
<dbReference type="InterPro" id="IPR022893">
    <property type="entry name" value="Shikimate_DH_fam"/>
</dbReference>
<feature type="domain" description="Shikimate dehydrogenase substrate binding N-terminal" evidence="12">
    <location>
        <begin position="17"/>
        <end position="98"/>
    </location>
</feature>
<sequence>MKGIEEISGQTRLVGFYANPARHSLSPKMHNLSFSKLGIDAVYLAFEVTKEALPTQIQAIRNMQMLGVNLSMPHKVAALDYVDELSPAAKIIGAINTIVNHEGKLIGHNTDGIGFMASLAENQIDIIGQTMTIIGAGGAATAMITQAALDGVKQIYVLNRPSAHFKTYQEKIQAIMQATNCPIELISLEDQTLVYQAVNKSQLLVNATSVGMYPNVDELPIDKEVLRADLPVYDAIYHPRETKLLKVAAAKGALTINGLGMLLHQGAAAFKLWTNQEMPVDYVKEHLF</sequence>
<dbReference type="InterPro" id="IPR011342">
    <property type="entry name" value="Shikimate_DH"/>
</dbReference>
<feature type="binding site" evidence="10">
    <location>
        <position position="237"/>
    </location>
    <ligand>
        <name>shikimate</name>
        <dbReference type="ChEBI" id="CHEBI:36208"/>
    </ligand>
</feature>
<feature type="binding site" evidence="10">
    <location>
        <position position="235"/>
    </location>
    <ligand>
        <name>NADP(+)</name>
        <dbReference type="ChEBI" id="CHEBI:58349"/>
    </ligand>
</feature>
<evidence type="ECO:0000256" key="9">
    <source>
        <dbReference type="ARBA" id="ARBA00060613"/>
    </source>
</evidence>
<gene>
    <name evidence="10" type="primary">aroE</name>
    <name evidence="14" type="ORF">B5E88_00935</name>
</gene>
<keyword evidence="5 10" id="KW-0057">Aromatic amino acid biosynthesis</keyword>
<dbReference type="AlphaFoldDB" id="A0A1Y4R2X5"/>
<comment type="catalytic activity">
    <reaction evidence="7">
        <text>L-quinate + NAD(+) = 3-dehydroquinate + NADH + H(+)</text>
        <dbReference type="Rhea" id="RHEA:22364"/>
        <dbReference type="ChEBI" id="CHEBI:15378"/>
        <dbReference type="ChEBI" id="CHEBI:29751"/>
        <dbReference type="ChEBI" id="CHEBI:32364"/>
        <dbReference type="ChEBI" id="CHEBI:57540"/>
        <dbReference type="ChEBI" id="CHEBI:57945"/>
        <dbReference type="EC" id="1.1.1.24"/>
    </reaction>
</comment>
<comment type="pathway">
    <text evidence="1 10">Metabolic intermediate biosynthesis; chorismate biosynthesis; chorismate from D-erythrose 4-phosphate and phosphoenolpyruvate: step 4/7.</text>
</comment>
<evidence type="ECO:0000256" key="4">
    <source>
        <dbReference type="ARBA" id="ARBA00023002"/>
    </source>
</evidence>